<dbReference type="Proteomes" id="UP001055879">
    <property type="component" value="Linkage Group LG06"/>
</dbReference>
<organism evidence="1 2">
    <name type="scientific">Arctium lappa</name>
    <name type="common">Greater burdock</name>
    <name type="synonym">Lappa major</name>
    <dbReference type="NCBI Taxonomy" id="4217"/>
    <lineage>
        <taxon>Eukaryota</taxon>
        <taxon>Viridiplantae</taxon>
        <taxon>Streptophyta</taxon>
        <taxon>Embryophyta</taxon>
        <taxon>Tracheophyta</taxon>
        <taxon>Spermatophyta</taxon>
        <taxon>Magnoliopsida</taxon>
        <taxon>eudicotyledons</taxon>
        <taxon>Gunneridae</taxon>
        <taxon>Pentapetalae</taxon>
        <taxon>asterids</taxon>
        <taxon>campanulids</taxon>
        <taxon>Asterales</taxon>
        <taxon>Asteraceae</taxon>
        <taxon>Carduoideae</taxon>
        <taxon>Cardueae</taxon>
        <taxon>Arctiinae</taxon>
        <taxon>Arctium</taxon>
    </lineage>
</organism>
<name>A0ACB9BCB8_ARCLA</name>
<gene>
    <name evidence="1" type="ORF">L6452_20954</name>
</gene>
<evidence type="ECO:0000313" key="1">
    <source>
        <dbReference type="EMBL" id="KAI3720047.1"/>
    </source>
</evidence>
<sequence>MNSVQLPRRRFRLQDAVFQDDDSGFEIHKGKGRCIFQVDVHVHLHRSSSGLVASEPIEIVDVHAPLHQSSSGLVSSEPIEIVDLKHKACVGNTRLEHGEVLIFFTDDNHNIILESSLNWFITIQHLLSLVFPTVVILWVNKGARVVSIDAISLSCDSNSVELVREILVQDDGRNVLGLPHCGSGLLPRLRIVLDEKFNLDE</sequence>
<keyword evidence="2" id="KW-1185">Reference proteome</keyword>
<proteinExistence type="predicted"/>
<evidence type="ECO:0000313" key="2">
    <source>
        <dbReference type="Proteomes" id="UP001055879"/>
    </source>
</evidence>
<dbReference type="EMBL" id="CM042052">
    <property type="protein sequence ID" value="KAI3720047.1"/>
    <property type="molecule type" value="Genomic_DNA"/>
</dbReference>
<protein>
    <submittedName>
        <fullName evidence="1">Uncharacterized protein</fullName>
    </submittedName>
</protein>
<reference evidence="1 2" key="2">
    <citation type="journal article" date="2022" name="Mol. Ecol. Resour.">
        <title>The genomes of chicory, endive, great burdock and yacon provide insights into Asteraceae paleo-polyploidization history and plant inulin production.</title>
        <authorList>
            <person name="Fan W."/>
            <person name="Wang S."/>
            <person name="Wang H."/>
            <person name="Wang A."/>
            <person name="Jiang F."/>
            <person name="Liu H."/>
            <person name="Zhao H."/>
            <person name="Xu D."/>
            <person name="Zhang Y."/>
        </authorList>
    </citation>
    <scope>NUCLEOTIDE SEQUENCE [LARGE SCALE GENOMIC DNA]</scope>
    <source>
        <strain evidence="2">cv. Niubang</strain>
    </source>
</reference>
<comment type="caution">
    <text evidence="1">The sequence shown here is derived from an EMBL/GenBank/DDBJ whole genome shotgun (WGS) entry which is preliminary data.</text>
</comment>
<reference evidence="2" key="1">
    <citation type="journal article" date="2022" name="Mol. Ecol. Resour.">
        <title>The genomes of chicory, endive, great burdock and yacon provide insights into Asteraceae palaeo-polyploidization history and plant inulin production.</title>
        <authorList>
            <person name="Fan W."/>
            <person name="Wang S."/>
            <person name="Wang H."/>
            <person name="Wang A."/>
            <person name="Jiang F."/>
            <person name="Liu H."/>
            <person name="Zhao H."/>
            <person name="Xu D."/>
            <person name="Zhang Y."/>
        </authorList>
    </citation>
    <scope>NUCLEOTIDE SEQUENCE [LARGE SCALE GENOMIC DNA]</scope>
    <source>
        <strain evidence="2">cv. Niubang</strain>
    </source>
</reference>
<accession>A0ACB9BCB8</accession>